<keyword evidence="3" id="KW-1185">Reference proteome</keyword>
<evidence type="ECO:0000313" key="2">
    <source>
        <dbReference type="EMBL" id="AQW20490.1"/>
    </source>
</evidence>
<sequence length="123" mass="13839">MKKLIFSIWAIALLIIAGTLTVFASKTNSDTQSNQQLAPQTQTKLINIADKALTKREAKQTRIVYVGKVVRHHQKFYLLAGIKRQTGKRASTNADSICNFFINENFKLKAISKTDFPSKNVLK</sequence>
<gene>
    <name evidence="2" type="ORF">PL11_000255</name>
</gene>
<name>A0A1S6QFV9_9LACO</name>
<evidence type="ECO:0000256" key="1">
    <source>
        <dbReference type="SAM" id="SignalP"/>
    </source>
</evidence>
<dbReference type="AlphaFoldDB" id="A0A1S6QFV9"/>
<dbReference type="EMBL" id="CP018906">
    <property type="protein sequence ID" value="AQW20490.1"/>
    <property type="molecule type" value="Genomic_DNA"/>
</dbReference>
<dbReference type="KEGG" id="lcu:PL11_000255"/>
<feature type="signal peptide" evidence="1">
    <location>
        <begin position="1"/>
        <end position="24"/>
    </location>
</feature>
<organism evidence="2 3">
    <name type="scientific">Lentilactobacillus curieae</name>
    <dbReference type="NCBI Taxonomy" id="1138822"/>
    <lineage>
        <taxon>Bacteria</taxon>
        <taxon>Bacillati</taxon>
        <taxon>Bacillota</taxon>
        <taxon>Bacilli</taxon>
        <taxon>Lactobacillales</taxon>
        <taxon>Lactobacillaceae</taxon>
        <taxon>Lentilactobacillus</taxon>
    </lineage>
</organism>
<keyword evidence="1" id="KW-0732">Signal</keyword>
<dbReference type="Proteomes" id="UP000030361">
    <property type="component" value="Chromosome"/>
</dbReference>
<feature type="chain" id="PRO_5010547056" evidence="1">
    <location>
        <begin position="25"/>
        <end position="123"/>
    </location>
</feature>
<proteinExistence type="predicted"/>
<reference evidence="2 3" key="1">
    <citation type="journal article" date="2015" name="Genome Announc.">
        <title>Genome Sequence of Lactobacillus curieae CCTCC M 2011381T, a Novel Producer of Gamma-aminobutyric Acid.</title>
        <authorList>
            <person name="Wang Y."/>
            <person name="Wang Y."/>
            <person name="Lang C."/>
            <person name="Wei D."/>
            <person name="Xu P."/>
            <person name="Xie J."/>
        </authorList>
    </citation>
    <scope>NUCLEOTIDE SEQUENCE [LARGE SCALE GENOMIC DNA]</scope>
    <source>
        <strain evidence="2 3">CCTCC M 2011381</strain>
    </source>
</reference>
<dbReference type="RefSeq" id="WP_035166824.1">
    <property type="nucleotide sequence ID" value="NZ_CP018906.1"/>
</dbReference>
<dbReference type="OrthoDB" id="2318883at2"/>
<evidence type="ECO:0000313" key="3">
    <source>
        <dbReference type="Proteomes" id="UP000030361"/>
    </source>
</evidence>
<protein>
    <submittedName>
        <fullName evidence="2">Uncharacterized protein</fullName>
    </submittedName>
</protein>
<accession>A0A1S6QFV9</accession>